<dbReference type="RefSeq" id="WP_099018207.1">
    <property type="nucleotide sequence ID" value="NZ_NIHB01000001.1"/>
</dbReference>
<protein>
    <recommendedName>
        <fullName evidence="3">Cysteine-rich CPXCG</fullName>
    </recommendedName>
</protein>
<reference evidence="1 2" key="1">
    <citation type="submission" date="2019-03" db="EMBL/GenBank/DDBJ databases">
        <title>Genomic Encyclopedia of Type Strains, Phase IV (KMG-IV): sequencing the most valuable type-strain genomes for metagenomic binning, comparative biology and taxonomic classification.</title>
        <authorList>
            <person name="Goeker M."/>
        </authorList>
    </citation>
    <scope>NUCLEOTIDE SEQUENCE [LARGE SCALE GENOMIC DNA]</scope>
    <source>
        <strain evidence="1 2">DSM 25488</strain>
    </source>
</reference>
<dbReference type="Proteomes" id="UP000295724">
    <property type="component" value="Unassembled WGS sequence"/>
</dbReference>
<dbReference type="OrthoDB" id="9814566at2"/>
<sequence length="63" mass="7076">MNGLITTLVQCPCCWETFEAVVDCSVSDQSYVEDCYVCCRPLVFQVQTDGESILNFEVTAENE</sequence>
<comment type="caution">
    <text evidence="1">The sequence shown here is derived from an EMBL/GenBank/DDBJ whole genome shotgun (WGS) entry which is preliminary data.</text>
</comment>
<gene>
    <name evidence="1" type="ORF">C8D91_1323</name>
</gene>
<name>A0A4V3DI14_9GAMM</name>
<organism evidence="1 2">
    <name type="scientific">Marinicella litoralis</name>
    <dbReference type="NCBI Taxonomy" id="644220"/>
    <lineage>
        <taxon>Bacteria</taxon>
        <taxon>Pseudomonadati</taxon>
        <taxon>Pseudomonadota</taxon>
        <taxon>Gammaproteobacteria</taxon>
        <taxon>Lysobacterales</taxon>
        <taxon>Marinicellaceae</taxon>
        <taxon>Marinicella</taxon>
    </lineage>
</organism>
<dbReference type="InterPro" id="IPR017143">
    <property type="entry name" value="UCP037225"/>
</dbReference>
<dbReference type="PIRSF" id="PIRSF037225">
    <property type="entry name" value="UCP037225"/>
    <property type="match status" value="1"/>
</dbReference>
<evidence type="ECO:0000313" key="1">
    <source>
        <dbReference type="EMBL" id="TDR20351.1"/>
    </source>
</evidence>
<evidence type="ECO:0000313" key="2">
    <source>
        <dbReference type="Proteomes" id="UP000295724"/>
    </source>
</evidence>
<dbReference type="Pfam" id="PF14255">
    <property type="entry name" value="Zn_ribbon_21"/>
    <property type="match status" value="1"/>
</dbReference>
<dbReference type="EMBL" id="SNZB01000003">
    <property type="protein sequence ID" value="TDR20351.1"/>
    <property type="molecule type" value="Genomic_DNA"/>
</dbReference>
<dbReference type="AlphaFoldDB" id="A0A4V3DI14"/>
<keyword evidence="2" id="KW-1185">Reference proteome</keyword>
<dbReference type="InterPro" id="IPR025990">
    <property type="entry name" value="zinc_ribbon_bacterial"/>
</dbReference>
<evidence type="ECO:0008006" key="3">
    <source>
        <dbReference type="Google" id="ProtNLM"/>
    </source>
</evidence>
<accession>A0A4V3DI14</accession>
<proteinExistence type="predicted"/>